<dbReference type="PROSITE" id="PS00755">
    <property type="entry name" value="SECY_1"/>
    <property type="match status" value="1"/>
</dbReference>
<evidence type="ECO:0000256" key="11">
    <source>
        <dbReference type="RuleBase" id="RU000537"/>
    </source>
</evidence>
<dbReference type="GO" id="GO:0006605">
    <property type="term" value="P:protein targeting"/>
    <property type="evidence" value="ECO:0007669"/>
    <property type="project" value="UniProtKB-UniRule"/>
</dbReference>
<dbReference type="Proteomes" id="UP000066049">
    <property type="component" value="Chromosome"/>
</dbReference>
<dbReference type="InterPro" id="IPR030659">
    <property type="entry name" value="SecY_CS"/>
</dbReference>
<dbReference type="EMBL" id="CP049272">
    <property type="protein sequence ID" value="QPH87031.1"/>
    <property type="molecule type" value="Genomic_DNA"/>
</dbReference>
<dbReference type="PIRSF" id="PIRSF004557">
    <property type="entry name" value="SecY"/>
    <property type="match status" value="1"/>
</dbReference>
<keyword evidence="7 10" id="KW-0811">Translocation</keyword>
<evidence type="ECO:0000313" key="20">
    <source>
        <dbReference type="Proteomes" id="UP000594513"/>
    </source>
</evidence>
<evidence type="ECO:0000313" key="16">
    <source>
        <dbReference type="EMBL" id="QPH85261.1"/>
    </source>
</evidence>
<evidence type="ECO:0000256" key="6">
    <source>
        <dbReference type="ARBA" id="ARBA00022989"/>
    </source>
</evidence>
<feature type="transmembrane region" description="Helical" evidence="10">
    <location>
        <begin position="202"/>
        <end position="224"/>
    </location>
</feature>
<feature type="transmembrane region" description="Helical" evidence="10">
    <location>
        <begin position="104"/>
        <end position="124"/>
    </location>
</feature>
<evidence type="ECO:0000313" key="15">
    <source>
        <dbReference type="EMBL" id="ORI06366.1"/>
    </source>
</evidence>
<dbReference type="RefSeq" id="WP_054197277.1">
    <property type="nucleotide sequence ID" value="NZ_CABMKQ010000033.1"/>
</dbReference>
<keyword evidence="6 10" id="KW-1133">Transmembrane helix</keyword>
<protein>
    <recommendedName>
        <fullName evidence="9 10">Protein translocase subunit SecY</fullName>
    </recommendedName>
</protein>
<evidence type="ECO:0000256" key="2">
    <source>
        <dbReference type="ARBA" id="ARBA00005751"/>
    </source>
</evidence>
<dbReference type="Proteomes" id="UP000594630">
    <property type="component" value="Chromosome"/>
</dbReference>
<dbReference type="EMBL" id="CP012541">
    <property type="protein sequence ID" value="ALF48376.1"/>
    <property type="molecule type" value="Genomic_DNA"/>
</dbReference>
<evidence type="ECO:0000256" key="3">
    <source>
        <dbReference type="ARBA" id="ARBA00022448"/>
    </source>
</evidence>
<comment type="function">
    <text evidence="10 11">The central subunit of the protein translocation channel SecYEG. Consists of two halves formed by TMs 1-5 and 6-10. These two domains form a lateral gate at the front which open onto the bilayer between TMs 2 and 7, and are clamped together by SecE at the back. The channel is closed by both a pore ring composed of hydrophobic SecY resides and a short helix (helix 2A) on the extracellular side of the membrane which forms a plug. The plug probably moves laterally to allow the channel to open. The ring and the pore may move independently.</text>
</comment>
<keyword evidence="4 10" id="KW-0812">Transmembrane</keyword>
<feature type="transmembrane region" description="Helical" evidence="10">
    <location>
        <begin position="356"/>
        <end position="374"/>
    </location>
</feature>
<dbReference type="GeneID" id="28663416"/>
<evidence type="ECO:0000256" key="12">
    <source>
        <dbReference type="RuleBase" id="RU003484"/>
    </source>
</evidence>
<feature type="transmembrane region" description="Helical" evidence="10">
    <location>
        <begin position="61"/>
        <end position="83"/>
    </location>
</feature>
<evidence type="ECO:0000256" key="13">
    <source>
        <dbReference type="RuleBase" id="RU004349"/>
    </source>
</evidence>
<dbReference type="FunFam" id="1.10.3370.10:FF:000001">
    <property type="entry name" value="Preprotein translocase subunit SecY"/>
    <property type="match status" value="1"/>
</dbReference>
<reference evidence="18" key="1">
    <citation type="submission" date="2015-08" db="EMBL/GenBank/DDBJ databases">
        <title>Comparative genomics of the Campylobacter concisus group.</title>
        <authorList>
            <person name="Miller W.G."/>
            <person name="Yee E."/>
            <person name="Chapman M.H."/>
            <person name="Huynh S."/>
            <person name="Bono J.L."/>
            <person name="On S.L.W."/>
            <person name="St Leger J."/>
            <person name="Foster G."/>
            <person name="Parker C.T."/>
        </authorList>
    </citation>
    <scope>NUCLEOTIDE SEQUENCE [LARGE SCALE GENOMIC DNA]</scope>
    <source>
        <strain evidence="18">ATCC 33237</strain>
    </source>
</reference>
<dbReference type="GO" id="GO:0005886">
    <property type="term" value="C:plasma membrane"/>
    <property type="evidence" value="ECO:0007669"/>
    <property type="project" value="UniProtKB-SubCell"/>
</dbReference>
<dbReference type="AlphaFoldDB" id="A0A0M4TP52"/>
<evidence type="ECO:0000256" key="9">
    <source>
        <dbReference type="ARBA" id="ARBA00039733"/>
    </source>
</evidence>
<dbReference type="Gene3D" id="1.10.3370.10">
    <property type="entry name" value="SecY subunit domain"/>
    <property type="match status" value="1"/>
</dbReference>
<evidence type="ECO:0000256" key="5">
    <source>
        <dbReference type="ARBA" id="ARBA00022927"/>
    </source>
</evidence>
<feature type="transmembrane region" description="Helical" evidence="10">
    <location>
        <begin position="173"/>
        <end position="190"/>
    </location>
</feature>
<comment type="caution">
    <text evidence="10">Lacks conserved residue(s) required for the propagation of feature annotation.</text>
</comment>
<evidence type="ECO:0000313" key="17">
    <source>
        <dbReference type="EMBL" id="QPH87031.1"/>
    </source>
</evidence>
<dbReference type="EMBL" id="LVWL01000023">
    <property type="protein sequence ID" value="ORI06366.1"/>
    <property type="molecule type" value="Genomic_DNA"/>
</dbReference>
<feature type="transmembrane region" description="Helical" evidence="10">
    <location>
        <begin position="256"/>
        <end position="278"/>
    </location>
</feature>
<dbReference type="InterPro" id="IPR026593">
    <property type="entry name" value="SecY"/>
</dbReference>
<dbReference type="KEGG" id="ccoc:CCON33237_1736"/>
<proteinExistence type="inferred from homology"/>
<evidence type="ECO:0000256" key="8">
    <source>
        <dbReference type="ARBA" id="ARBA00023136"/>
    </source>
</evidence>
<dbReference type="SUPFAM" id="SSF103491">
    <property type="entry name" value="Preprotein translocase SecY subunit"/>
    <property type="match status" value="1"/>
</dbReference>
<name>A0A0M4TP52_9BACT</name>
<dbReference type="Proteomes" id="UP000594513">
    <property type="component" value="Chromosome"/>
</dbReference>
<evidence type="ECO:0000313" key="18">
    <source>
        <dbReference type="Proteomes" id="UP000066049"/>
    </source>
</evidence>
<dbReference type="PRINTS" id="PR00303">
    <property type="entry name" value="SECYTRNLCASE"/>
</dbReference>
<comment type="subunit">
    <text evidence="10">Component of the Sec protein translocase complex. Heterotrimer consisting of SecY, SecE and SecG subunits. The heterotrimers can form oligomers, although 1 heterotrimer is thought to be able to translocate proteins. Interacts with the ribosome. Interacts with SecDF, and other proteins may be involved. Interacts with SecA.</text>
</comment>
<feature type="transmembrane region" description="Helical" evidence="10">
    <location>
        <begin position="380"/>
        <end position="397"/>
    </location>
</feature>
<gene>
    <name evidence="10 14" type="primary">secY</name>
    <name evidence="15" type="ORF">A3835_08335</name>
    <name evidence="14" type="ORF">CCON33237_1736</name>
    <name evidence="16" type="ORF">CVT06_09275</name>
    <name evidence="17" type="ORF">CVT17_08655</name>
</gene>
<keyword evidence="5 10" id="KW-0653">Protein transport</keyword>
<dbReference type="GO" id="GO:0043952">
    <property type="term" value="P:protein transport by the Sec complex"/>
    <property type="evidence" value="ECO:0007669"/>
    <property type="project" value="UniProtKB-UniRule"/>
</dbReference>
<sequence>MDKTLTNKILITLAFLFAYRILAYVPVPGVNVDVIKEFFNSNNSNALGLFNMFSGKAAERLSIISLGIMPYITASIIMELLAATFPKLGQMKKERDGMQKYMQIIRYATIVITLVQSIGVSIGLQSLSGRGGEQAIMIDINLFIAISAVSMLTGTMLLMWIGEQITQRGIGNGISLIIFAGIVSGIPSAIGGTVNLVNTSEMNFLTVIAILVIILATIGAIIFVEMGERRIPISYSRKVIMENQNKRIMNYIPIKVNLSGVIPPIFASAILMFPSTILQASTNPIIQAINDFLSPNGYMFNFLTFLFIIFFAFFYASIVFNTKDISENLKKQGGFIPGVRPGESTASYLNEVAGRLTLGGALYLGIISTLPWVLVKTMGVPFYFGGTSVLIVVSVALDTMRRIEAQSYTNKYQTLSAVGL</sequence>
<dbReference type="GO" id="GO:0065002">
    <property type="term" value="P:intracellular protein transmembrane transport"/>
    <property type="evidence" value="ECO:0007669"/>
    <property type="project" value="UniProtKB-UniRule"/>
</dbReference>
<feature type="transmembrane region" description="Helical" evidence="10">
    <location>
        <begin position="136"/>
        <end position="161"/>
    </location>
</feature>
<reference evidence="16" key="5">
    <citation type="submission" date="2020-02" db="EMBL/GenBank/DDBJ databases">
        <title>Analysis of Completed Campylobacter concisus Genomes Identified Genomospecies Features, Novel plasmids and Their Association with Severe Ulcerative Colitis.</title>
        <authorList>
            <person name="Zhang L."/>
        </authorList>
    </citation>
    <scope>NUCLEOTIDE SEQUENCE</scope>
    <source>
        <strain evidence="16">P10CDO-S2</strain>
        <strain evidence="17">P27CDO-S2</strain>
    </source>
</reference>
<evidence type="ECO:0000313" key="19">
    <source>
        <dbReference type="Proteomes" id="UP000192671"/>
    </source>
</evidence>
<dbReference type="Pfam" id="PF00344">
    <property type="entry name" value="SecY"/>
    <property type="match status" value="1"/>
</dbReference>
<comment type="subcellular location">
    <subcellularLocation>
        <location evidence="10">Cell membrane</location>
        <topology evidence="10">Multi-pass membrane protein</topology>
    </subcellularLocation>
    <subcellularLocation>
        <location evidence="1 12">Membrane</location>
        <topology evidence="1 12">Multi-pass membrane protein</topology>
    </subcellularLocation>
</comment>
<keyword evidence="10" id="KW-1003">Cell membrane</keyword>
<evidence type="ECO:0000313" key="21">
    <source>
        <dbReference type="Proteomes" id="UP000594630"/>
    </source>
</evidence>
<dbReference type="PROSITE" id="PS00756">
    <property type="entry name" value="SECY_2"/>
    <property type="match status" value="1"/>
</dbReference>
<dbReference type="Proteomes" id="UP000192671">
    <property type="component" value="Unassembled WGS sequence"/>
</dbReference>
<keyword evidence="8 10" id="KW-0472">Membrane</keyword>
<reference evidence="15 19" key="3">
    <citation type="journal article" date="2017" name="Gene Rep">
        <title>The ribosomal RNA operon (rrn) of Campylobacter concisus supports molecular typing to genomospecies level.</title>
        <authorList>
            <person name="Huq M."/>
            <person name="Van T.T.H."/>
            <person name="Gurtler V."/>
            <person name="Elshagmani E."/>
            <person name="Allemailem K.S."/>
            <person name="Smooker P.M."/>
            <person name="Istivan T.S."/>
        </authorList>
    </citation>
    <scope>NUCLEOTIDE SEQUENCE [LARGE SCALE GENOMIC DNA]</scope>
    <source>
        <strain evidence="15 19">RCH 26</strain>
    </source>
</reference>
<dbReference type="NCBIfam" id="TIGR00967">
    <property type="entry name" value="3a0501s007"/>
    <property type="match status" value="1"/>
</dbReference>
<dbReference type="HAMAP" id="MF_01465">
    <property type="entry name" value="SecY"/>
    <property type="match status" value="1"/>
</dbReference>
<reference evidence="20 21" key="4">
    <citation type="journal article" date="2018" name="Emerg. Microbes Infect.">
        <title>Genomic analysis of oral Campylobacter concisus strains identified a potential bacterial molecular marker associated with active Crohn's disease.</title>
        <authorList>
            <person name="Liu F."/>
            <person name="Ma R."/>
            <person name="Tay C.Y.A."/>
            <person name="Octavia S."/>
            <person name="Lan R."/>
            <person name="Chung H.K.L."/>
            <person name="Riordan S.M."/>
            <person name="Grimm M.C."/>
            <person name="Leong R.W."/>
            <person name="Tanaka M.M."/>
            <person name="Connor S."/>
            <person name="Zhang L."/>
        </authorList>
    </citation>
    <scope>NUCLEOTIDE SEQUENCE [LARGE SCALE GENOMIC DNA]</scope>
    <source>
        <strain evidence="16 21">P10CDO-S2</strain>
        <strain evidence="17 20">P27CDO-S2</strain>
    </source>
</reference>
<evidence type="ECO:0000256" key="1">
    <source>
        <dbReference type="ARBA" id="ARBA00004141"/>
    </source>
</evidence>
<evidence type="ECO:0000313" key="14">
    <source>
        <dbReference type="EMBL" id="ALF48376.1"/>
    </source>
</evidence>
<feature type="transmembrane region" description="Helical" evidence="10">
    <location>
        <begin position="298"/>
        <end position="320"/>
    </location>
</feature>
<organism evidence="14 18">
    <name type="scientific">Campylobacter concisus</name>
    <dbReference type="NCBI Taxonomy" id="199"/>
    <lineage>
        <taxon>Bacteria</taxon>
        <taxon>Pseudomonadati</taxon>
        <taxon>Campylobacterota</taxon>
        <taxon>Epsilonproteobacteria</taxon>
        <taxon>Campylobacterales</taxon>
        <taxon>Campylobacteraceae</taxon>
        <taxon>Campylobacter</taxon>
    </lineage>
</organism>
<dbReference type="EMBL" id="CP049274">
    <property type="protein sequence ID" value="QPH85261.1"/>
    <property type="molecule type" value="Genomic_DNA"/>
</dbReference>
<dbReference type="PANTHER" id="PTHR10906">
    <property type="entry name" value="SECY/SEC61-ALPHA FAMILY MEMBER"/>
    <property type="match status" value="1"/>
</dbReference>
<evidence type="ECO:0000256" key="7">
    <source>
        <dbReference type="ARBA" id="ARBA00023010"/>
    </source>
</evidence>
<accession>A0A0M4TP52</accession>
<keyword evidence="3 10" id="KW-0813">Transport</keyword>
<dbReference type="InterPro" id="IPR023201">
    <property type="entry name" value="SecY_dom_sf"/>
</dbReference>
<dbReference type="PATRIC" id="fig|199.248.peg.1789"/>
<dbReference type="InterPro" id="IPR002208">
    <property type="entry name" value="SecY/SEC61-alpha"/>
</dbReference>
<comment type="similarity">
    <text evidence="2 10 13">Belongs to the SecY/SEC61-alpha family.</text>
</comment>
<evidence type="ECO:0000256" key="10">
    <source>
        <dbReference type="HAMAP-Rule" id="MF_01465"/>
    </source>
</evidence>
<reference evidence="14" key="2">
    <citation type="submission" date="2016-07" db="EMBL/GenBank/DDBJ databases">
        <title>Comparative genomics of the Campylobacter concisus group.</title>
        <authorList>
            <person name="Miller W.G."/>
            <person name="Yee E."/>
            <person name="Chapman M.H."/>
            <person name="Huynh S."/>
            <person name="Bono J.L."/>
            <person name="On S.L.W."/>
            <person name="StLeger J."/>
            <person name="Foster G."/>
            <person name="Parker C.T."/>
        </authorList>
    </citation>
    <scope>NUCLEOTIDE SEQUENCE</scope>
    <source>
        <strain evidence="14">ATCC 33237</strain>
    </source>
</reference>
<evidence type="ECO:0000256" key="4">
    <source>
        <dbReference type="ARBA" id="ARBA00022692"/>
    </source>
</evidence>